<dbReference type="PROSITE" id="PS51332">
    <property type="entry name" value="B12_BINDING"/>
    <property type="match status" value="1"/>
</dbReference>
<dbReference type="InterPro" id="IPR050554">
    <property type="entry name" value="Met_Synthase/Corrinoid"/>
</dbReference>
<evidence type="ECO:0000259" key="4">
    <source>
        <dbReference type="PROSITE" id="PS51332"/>
    </source>
</evidence>
<evidence type="ECO:0000256" key="1">
    <source>
        <dbReference type="ARBA" id="ARBA00010854"/>
    </source>
</evidence>
<sequence>MKEELLSQISEFLQKGRAKNVTALVQQAIDEGIPATEILEKGLLDGMNIIGEKFKNNEVYVPEVLIAARAMNAGTTLLKPHLSSSGFKAAGKAVIGTVKGDLHDIGKNLVRMMMEGKGLEVIDLGTDVAPEKFIEAAKNENAQIIALSALLTTTMTEMKNVVEAAKEAGIRDQVTIMVGGAPITQSFCDSIGADIYTVDAASAADAAVAALTA</sequence>
<dbReference type="GO" id="GO:0031419">
    <property type="term" value="F:cobalamin binding"/>
    <property type="evidence" value="ECO:0007669"/>
    <property type="project" value="InterPro"/>
</dbReference>
<comment type="similarity">
    <text evidence="1">Belongs to the methylamine corrinoid protein family.</text>
</comment>
<dbReference type="PANTHER" id="PTHR45833">
    <property type="entry name" value="METHIONINE SYNTHASE"/>
    <property type="match status" value="1"/>
</dbReference>
<dbReference type="CDD" id="cd02070">
    <property type="entry name" value="corrinoid_protein_B12-BD"/>
    <property type="match status" value="1"/>
</dbReference>
<evidence type="ECO:0000259" key="5">
    <source>
        <dbReference type="PROSITE" id="PS51337"/>
    </source>
</evidence>
<keyword evidence="2" id="KW-0479">Metal-binding</keyword>
<dbReference type="PANTHER" id="PTHR45833:SF1">
    <property type="entry name" value="METHIONINE SYNTHASE"/>
    <property type="match status" value="1"/>
</dbReference>
<dbReference type="Gene3D" id="3.40.50.280">
    <property type="entry name" value="Cobalamin-binding domain"/>
    <property type="match status" value="1"/>
</dbReference>
<name>A0A926I010_9FIRM</name>
<evidence type="ECO:0000313" key="7">
    <source>
        <dbReference type="Proteomes" id="UP000657006"/>
    </source>
</evidence>
<keyword evidence="7" id="KW-1185">Reference proteome</keyword>
<dbReference type="GO" id="GO:0050667">
    <property type="term" value="P:homocysteine metabolic process"/>
    <property type="evidence" value="ECO:0007669"/>
    <property type="project" value="TreeGrafter"/>
</dbReference>
<dbReference type="SUPFAM" id="SSF52242">
    <property type="entry name" value="Cobalamin (vitamin B12)-binding domain"/>
    <property type="match status" value="1"/>
</dbReference>
<gene>
    <name evidence="6" type="ORF">H8730_00340</name>
</gene>
<dbReference type="RefSeq" id="WP_177714336.1">
    <property type="nucleotide sequence ID" value="NZ_JACRSQ010000001.1"/>
</dbReference>
<dbReference type="Pfam" id="PF02607">
    <property type="entry name" value="B12-binding_2"/>
    <property type="match status" value="1"/>
</dbReference>
<dbReference type="FunFam" id="3.40.50.280:FF:000003">
    <property type="entry name" value="Dimethylamine methyltransferase corrinoid protein"/>
    <property type="match status" value="1"/>
</dbReference>
<dbReference type="Proteomes" id="UP000657006">
    <property type="component" value="Unassembled WGS sequence"/>
</dbReference>
<comment type="caution">
    <text evidence="6">The sequence shown here is derived from an EMBL/GenBank/DDBJ whole genome shotgun (WGS) entry which is preliminary data.</text>
</comment>
<protein>
    <submittedName>
        <fullName evidence="6">Corrinoid protein</fullName>
    </submittedName>
</protein>
<organism evidence="6 7">
    <name type="scientific">Bianquea renquensis</name>
    <dbReference type="NCBI Taxonomy" id="2763661"/>
    <lineage>
        <taxon>Bacteria</taxon>
        <taxon>Bacillati</taxon>
        <taxon>Bacillota</taxon>
        <taxon>Clostridia</taxon>
        <taxon>Eubacteriales</taxon>
        <taxon>Bianqueaceae</taxon>
        <taxon>Bianquea</taxon>
    </lineage>
</organism>
<evidence type="ECO:0000256" key="3">
    <source>
        <dbReference type="ARBA" id="ARBA00023285"/>
    </source>
</evidence>
<dbReference type="PROSITE" id="PS51337">
    <property type="entry name" value="B12_BINDING_NTER"/>
    <property type="match status" value="1"/>
</dbReference>
<evidence type="ECO:0000313" key="6">
    <source>
        <dbReference type="EMBL" id="MBC8541998.1"/>
    </source>
</evidence>
<dbReference type="InterPro" id="IPR036724">
    <property type="entry name" value="Cobalamin-bd_sf"/>
</dbReference>
<dbReference type="InterPro" id="IPR006158">
    <property type="entry name" value="Cobalamin-bd"/>
</dbReference>
<dbReference type="InterPro" id="IPR003759">
    <property type="entry name" value="Cbl-bd_cap"/>
</dbReference>
<feature type="domain" description="B12-binding" evidence="4">
    <location>
        <begin position="90"/>
        <end position="213"/>
    </location>
</feature>
<proteinExistence type="inferred from homology"/>
<dbReference type="AlphaFoldDB" id="A0A926I010"/>
<dbReference type="GO" id="GO:0005829">
    <property type="term" value="C:cytosol"/>
    <property type="evidence" value="ECO:0007669"/>
    <property type="project" value="TreeGrafter"/>
</dbReference>
<accession>A0A926I010</accession>
<dbReference type="Pfam" id="PF02310">
    <property type="entry name" value="B12-binding"/>
    <property type="match status" value="1"/>
</dbReference>
<dbReference type="GO" id="GO:0046872">
    <property type="term" value="F:metal ion binding"/>
    <property type="evidence" value="ECO:0007669"/>
    <property type="project" value="UniProtKB-KW"/>
</dbReference>
<feature type="domain" description="B12-binding N-terminal" evidence="5">
    <location>
        <begin position="1"/>
        <end position="90"/>
    </location>
</feature>
<evidence type="ECO:0000256" key="2">
    <source>
        <dbReference type="ARBA" id="ARBA00022723"/>
    </source>
</evidence>
<reference evidence="6" key="1">
    <citation type="submission" date="2020-08" db="EMBL/GenBank/DDBJ databases">
        <title>Genome public.</title>
        <authorList>
            <person name="Liu C."/>
            <person name="Sun Q."/>
        </authorList>
    </citation>
    <scope>NUCLEOTIDE SEQUENCE</scope>
    <source>
        <strain evidence="6">NSJ-32</strain>
    </source>
</reference>
<dbReference type="SMART" id="SM01018">
    <property type="entry name" value="B12-binding_2"/>
    <property type="match status" value="1"/>
</dbReference>
<dbReference type="GO" id="GO:0046653">
    <property type="term" value="P:tetrahydrofolate metabolic process"/>
    <property type="evidence" value="ECO:0007669"/>
    <property type="project" value="TreeGrafter"/>
</dbReference>
<dbReference type="GO" id="GO:0008705">
    <property type="term" value="F:methionine synthase activity"/>
    <property type="evidence" value="ECO:0007669"/>
    <property type="project" value="TreeGrafter"/>
</dbReference>
<dbReference type="EMBL" id="JACRSQ010000001">
    <property type="protein sequence ID" value="MBC8541998.1"/>
    <property type="molecule type" value="Genomic_DNA"/>
</dbReference>
<dbReference type="SUPFAM" id="SSF47644">
    <property type="entry name" value="Methionine synthase domain"/>
    <property type="match status" value="1"/>
</dbReference>
<dbReference type="InterPro" id="IPR036594">
    <property type="entry name" value="Meth_synthase_dom"/>
</dbReference>
<keyword evidence="3" id="KW-0170">Cobalt</keyword>
<dbReference type="Gene3D" id="1.10.1240.10">
    <property type="entry name" value="Methionine synthase domain"/>
    <property type="match status" value="1"/>
</dbReference>